<accession>A0A671FIJ3</accession>
<feature type="compositionally biased region" description="Polar residues" evidence="1">
    <location>
        <begin position="55"/>
        <end position="71"/>
    </location>
</feature>
<reference evidence="2 3" key="1">
    <citation type="journal article" date="2015" name="Annu Rev Anim Biosci">
        <title>The Genome 10K Project: a way forward.</title>
        <authorList>
            <person name="Koepfli K.P."/>
            <person name="Paten B."/>
            <person name="O'Brien S.J."/>
            <person name="Koepfli K.P."/>
            <person name="Paten B."/>
            <person name="Antunes A."/>
            <person name="Belov K."/>
            <person name="Bustamante C."/>
            <person name="Castoe T.A."/>
            <person name="Clawson H."/>
            <person name="Crawford A.J."/>
            <person name="Diekhans M."/>
            <person name="Distel D."/>
            <person name="Durbin R."/>
            <person name="Earl D."/>
            <person name="Fujita M.K."/>
            <person name="Gamble T."/>
            <person name="Georges A."/>
            <person name="Gemmell N."/>
            <person name="Gilbert M.T."/>
            <person name="Graves J.M."/>
            <person name="Green R.E."/>
            <person name="Hickey G."/>
            <person name="Jarvis E.D."/>
            <person name="Johnson W."/>
            <person name="Komissarov A."/>
            <person name="Korf I."/>
            <person name="Kuhn R."/>
            <person name="Larkin D.M."/>
            <person name="Lewin H."/>
            <person name="Lopez J.V."/>
            <person name="Ma J."/>
            <person name="Marques-Bonet T."/>
            <person name="Miller W."/>
            <person name="Murphy R."/>
            <person name="Pevzner P."/>
            <person name="Shapiro B."/>
            <person name="Steiner C."/>
            <person name="Tamazian G."/>
            <person name="Venkatesh B."/>
            <person name="Wang J."/>
            <person name="Wayne R."/>
            <person name="Wiley E."/>
            <person name="Yang H."/>
            <person name="Zhang G."/>
            <person name="Haussler D."/>
            <person name="Ryder O."/>
            <person name="O'Brien S.J."/>
        </authorList>
    </citation>
    <scope>NUCLEOTIDE SEQUENCE</scope>
</reference>
<organism evidence="2 3">
    <name type="scientific">Rhinolophus ferrumequinum</name>
    <name type="common">Greater horseshoe bat</name>
    <dbReference type="NCBI Taxonomy" id="59479"/>
    <lineage>
        <taxon>Eukaryota</taxon>
        <taxon>Metazoa</taxon>
        <taxon>Chordata</taxon>
        <taxon>Craniata</taxon>
        <taxon>Vertebrata</taxon>
        <taxon>Euteleostomi</taxon>
        <taxon>Mammalia</taxon>
        <taxon>Eutheria</taxon>
        <taxon>Laurasiatheria</taxon>
        <taxon>Chiroptera</taxon>
        <taxon>Yinpterochiroptera</taxon>
        <taxon>Rhinolophoidea</taxon>
        <taxon>Rhinolophidae</taxon>
        <taxon>Rhinolophinae</taxon>
        <taxon>Rhinolophus</taxon>
    </lineage>
</organism>
<reference evidence="2" key="4">
    <citation type="submission" date="2025-08" db="UniProtKB">
        <authorList>
            <consortium name="Ensembl"/>
        </authorList>
    </citation>
    <scope>IDENTIFICATION</scope>
</reference>
<reference evidence="3" key="3">
    <citation type="submission" date="2018-12" db="EMBL/GenBank/DDBJ databases">
        <title>G10K-VGP greater horseshoe bat female genome, primary haplotype.</title>
        <authorList>
            <person name="Teeling E."/>
            <person name="Myers G."/>
            <person name="Vernes S."/>
            <person name="Pippel M."/>
            <person name="Winkler S."/>
            <person name="Fedrigo O."/>
            <person name="Rhie A."/>
            <person name="Koren S."/>
            <person name="Phillippy A."/>
            <person name="Lewin H."/>
            <person name="Damas J."/>
            <person name="Howe K."/>
            <person name="Mountcastle J."/>
            <person name="Jarvis E.D."/>
        </authorList>
    </citation>
    <scope>NUCLEOTIDE SEQUENCE [LARGE SCALE GENOMIC DNA]</scope>
</reference>
<feature type="compositionally biased region" description="Basic and acidic residues" evidence="1">
    <location>
        <begin position="74"/>
        <end position="86"/>
    </location>
</feature>
<reference evidence="2 3" key="2">
    <citation type="journal article" date="2018" name="Annu Rev Anim Biosci">
        <title>Bat Biology, Genomes, and the Bat1K Project: To Generate Chromosome-Level Genomes for All Living Bat Species.</title>
        <authorList>
            <person name="Teeling E.C."/>
            <person name="Vernes S.C."/>
            <person name="Davalos L.M."/>
            <person name="Ray D.A."/>
            <person name="Gilbert M.T.P."/>
            <person name="Myers E."/>
        </authorList>
    </citation>
    <scope>NUCLEOTIDE SEQUENCE</scope>
</reference>
<dbReference type="InParanoid" id="A0A671FIJ3"/>
<feature type="region of interest" description="Disordered" evidence="1">
    <location>
        <begin position="55"/>
        <end position="86"/>
    </location>
</feature>
<dbReference type="AlphaFoldDB" id="A0A671FIJ3"/>
<evidence type="ECO:0000256" key="1">
    <source>
        <dbReference type="SAM" id="MobiDB-lite"/>
    </source>
</evidence>
<keyword evidence="3" id="KW-1185">Reference proteome</keyword>
<protein>
    <submittedName>
        <fullName evidence="2">Uncharacterized protein</fullName>
    </submittedName>
</protein>
<proteinExistence type="predicted"/>
<name>A0A671FIJ3_RHIFE</name>
<dbReference type="Proteomes" id="UP000472240">
    <property type="component" value="Chromosome 3"/>
</dbReference>
<dbReference type="GeneTree" id="ENSGT00940000172381"/>
<dbReference type="Ensembl" id="ENSRFET00010027613.1">
    <property type="protein sequence ID" value="ENSRFEP00010025410.1"/>
    <property type="gene ID" value="ENSRFEG00010016909.1"/>
</dbReference>
<sequence>RQCFLSTQLDFFSPVPGGRGGHTYLPTAGITTRMEMTLGPTFSVITTISKAYGTSTHKQHCRTPSSSSTLAYSPRDKEESMHPAPL</sequence>
<evidence type="ECO:0000313" key="3">
    <source>
        <dbReference type="Proteomes" id="UP000472240"/>
    </source>
</evidence>
<reference evidence="2" key="5">
    <citation type="submission" date="2025-09" db="UniProtKB">
        <authorList>
            <consortium name="Ensembl"/>
        </authorList>
    </citation>
    <scope>IDENTIFICATION</scope>
</reference>
<evidence type="ECO:0000313" key="2">
    <source>
        <dbReference type="Ensembl" id="ENSRFEP00010025410.1"/>
    </source>
</evidence>